<keyword evidence="3 7" id="KW-0694">RNA-binding</keyword>
<keyword evidence="4 7" id="KW-0689">Ribosomal protein</keyword>
<evidence type="ECO:0000256" key="8">
    <source>
        <dbReference type="SAM" id="MobiDB-lite"/>
    </source>
</evidence>
<dbReference type="GO" id="GO:0019843">
    <property type="term" value="F:rRNA binding"/>
    <property type="evidence" value="ECO:0007669"/>
    <property type="project" value="UniProtKB-UniRule"/>
</dbReference>
<dbReference type="InterPro" id="IPR009000">
    <property type="entry name" value="Transl_B-barrel_sf"/>
</dbReference>
<accession>A0A1G1VLR5</accession>
<dbReference type="PANTHER" id="PTHR11229:SF16">
    <property type="entry name" value="LARGE RIBOSOMAL SUBUNIT PROTEIN UL3C"/>
    <property type="match status" value="1"/>
</dbReference>
<evidence type="ECO:0000313" key="9">
    <source>
        <dbReference type="EMBL" id="OGY16349.1"/>
    </source>
</evidence>
<dbReference type="NCBIfam" id="TIGR03625">
    <property type="entry name" value="L3_bact"/>
    <property type="match status" value="1"/>
</dbReference>
<evidence type="ECO:0000256" key="4">
    <source>
        <dbReference type="ARBA" id="ARBA00022980"/>
    </source>
</evidence>
<evidence type="ECO:0000256" key="7">
    <source>
        <dbReference type="HAMAP-Rule" id="MF_01325"/>
    </source>
</evidence>
<name>A0A1G1VLR5_9BACT</name>
<dbReference type="Pfam" id="PF00297">
    <property type="entry name" value="Ribosomal_L3"/>
    <property type="match status" value="1"/>
</dbReference>
<dbReference type="FunFam" id="2.40.30.10:FF:000004">
    <property type="entry name" value="50S ribosomal protein L3"/>
    <property type="match status" value="1"/>
</dbReference>
<dbReference type="AlphaFoldDB" id="A0A1G1VLR5"/>
<dbReference type="InterPro" id="IPR019927">
    <property type="entry name" value="Ribosomal_uL3_bac/org-type"/>
</dbReference>
<feature type="region of interest" description="Disordered" evidence="8">
    <location>
        <begin position="137"/>
        <end position="177"/>
    </location>
</feature>
<dbReference type="EMBL" id="MHCI01000017">
    <property type="protein sequence ID" value="OGY16349.1"/>
    <property type="molecule type" value="Genomic_DNA"/>
</dbReference>
<dbReference type="GO" id="GO:0006412">
    <property type="term" value="P:translation"/>
    <property type="evidence" value="ECO:0007669"/>
    <property type="project" value="UniProtKB-UniRule"/>
</dbReference>
<protein>
    <recommendedName>
        <fullName evidence="6 7">Large ribosomal subunit protein uL3</fullName>
    </recommendedName>
</protein>
<dbReference type="InterPro" id="IPR000597">
    <property type="entry name" value="Ribosomal_uL3"/>
</dbReference>
<gene>
    <name evidence="7" type="primary">rplC</name>
    <name evidence="9" type="ORF">A2785_00145</name>
</gene>
<dbReference type="SUPFAM" id="SSF50447">
    <property type="entry name" value="Translation proteins"/>
    <property type="match status" value="1"/>
</dbReference>
<comment type="caution">
    <text evidence="9">The sequence shown here is derived from an EMBL/GenBank/DDBJ whole genome shotgun (WGS) entry which is preliminary data.</text>
</comment>
<dbReference type="FunFam" id="3.30.160.810:FF:000001">
    <property type="entry name" value="50S ribosomal protein L3"/>
    <property type="match status" value="1"/>
</dbReference>
<comment type="function">
    <text evidence="7">One of the primary rRNA binding proteins, it binds directly near the 3'-end of the 23S rRNA, where it nucleates assembly of the 50S subunit.</text>
</comment>
<evidence type="ECO:0000256" key="2">
    <source>
        <dbReference type="ARBA" id="ARBA00022730"/>
    </source>
</evidence>
<organism evidence="9 10">
    <name type="scientific">Candidatus Chisholmbacteria bacterium RIFCSPHIGHO2_01_FULL_49_18</name>
    <dbReference type="NCBI Taxonomy" id="1797590"/>
    <lineage>
        <taxon>Bacteria</taxon>
        <taxon>Candidatus Chisholmiibacteriota</taxon>
    </lineage>
</organism>
<evidence type="ECO:0000256" key="6">
    <source>
        <dbReference type="ARBA" id="ARBA00035243"/>
    </source>
</evidence>
<feature type="region of interest" description="Disordered" evidence="8">
    <location>
        <begin position="226"/>
        <end position="262"/>
    </location>
</feature>
<dbReference type="Gene3D" id="2.40.30.10">
    <property type="entry name" value="Translation factors"/>
    <property type="match status" value="1"/>
</dbReference>
<evidence type="ECO:0000313" key="10">
    <source>
        <dbReference type="Proteomes" id="UP000179069"/>
    </source>
</evidence>
<dbReference type="Proteomes" id="UP000179069">
    <property type="component" value="Unassembled WGS sequence"/>
</dbReference>
<keyword evidence="5 7" id="KW-0687">Ribonucleoprotein</keyword>
<dbReference type="PANTHER" id="PTHR11229">
    <property type="entry name" value="50S RIBOSOMAL PROTEIN L3"/>
    <property type="match status" value="1"/>
</dbReference>
<comment type="similarity">
    <text evidence="1 7">Belongs to the universal ribosomal protein uL3 family.</text>
</comment>
<evidence type="ECO:0000256" key="5">
    <source>
        <dbReference type="ARBA" id="ARBA00023274"/>
    </source>
</evidence>
<dbReference type="GO" id="GO:0003735">
    <property type="term" value="F:structural constituent of ribosome"/>
    <property type="evidence" value="ECO:0007669"/>
    <property type="project" value="UniProtKB-UniRule"/>
</dbReference>
<proteinExistence type="inferred from homology"/>
<dbReference type="GO" id="GO:0022625">
    <property type="term" value="C:cytosolic large ribosomal subunit"/>
    <property type="evidence" value="ECO:0007669"/>
    <property type="project" value="TreeGrafter"/>
</dbReference>
<dbReference type="Gene3D" id="3.30.160.810">
    <property type="match status" value="1"/>
</dbReference>
<comment type="subunit">
    <text evidence="7">Part of the 50S ribosomal subunit. Forms a cluster with proteins L14 and L19.</text>
</comment>
<sequence length="262" mass="28830">MIDTILGTKIDMEQTFLKDGSRVPLTRIQAGPCLVTQVKTMEKDGYQAIQLGLGYKKRKRLTKPLSGHLKKVSWPEMKDNDAPRSLREVRMNEGEAEGLEVGEVLTAQRVIAQGDMVNVTGTSKGRGFTGVMKRWGFKGGPKTHGQSDRPRSPGSIGQTTTPGRVYKGKKMAGRSGSSRVTVRNLMVLKVTDNGEVWIKGLVPGARNGLVRITKVGTGKFVGLFEPGKKEEEKPKKESELVQEAQTEKGKAVKQQIKKEEKE</sequence>
<keyword evidence="2 7" id="KW-0699">rRNA-binding</keyword>
<reference evidence="9 10" key="1">
    <citation type="journal article" date="2016" name="Nat. Commun.">
        <title>Thousands of microbial genomes shed light on interconnected biogeochemical processes in an aquifer system.</title>
        <authorList>
            <person name="Anantharaman K."/>
            <person name="Brown C.T."/>
            <person name="Hug L.A."/>
            <person name="Sharon I."/>
            <person name="Castelle C.J."/>
            <person name="Probst A.J."/>
            <person name="Thomas B.C."/>
            <person name="Singh A."/>
            <person name="Wilkins M.J."/>
            <person name="Karaoz U."/>
            <person name="Brodie E.L."/>
            <person name="Williams K.H."/>
            <person name="Hubbard S.S."/>
            <person name="Banfield J.F."/>
        </authorList>
    </citation>
    <scope>NUCLEOTIDE SEQUENCE [LARGE SCALE GENOMIC DNA]</scope>
</reference>
<evidence type="ECO:0000256" key="1">
    <source>
        <dbReference type="ARBA" id="ARBA00006540"/>
    </source>
</evidence>
<evidence type="ECO:0000256" key="3">
    <source>
        <dbReference type="ARBA" id="ARBA00022884"/>
    </source>
</evidence>
<dbReference type="HAMAP" id="MF_01325_B">
    <property type="entry name" value="Ribosomal_uL3_B"/>
    <property type="match status" value="1"/>
</dbReference>